<feature type="transmembrane region" description="Helical" evidence="7">
    <location>
        <begin position="453"/>
        <end position="475"/>
    </location>
</feature>
<dbReference type="SUPFAM" id="SSF103473">
    <property type="entry name" value="MFS general substrate transporter"/>
    <property type="match status" value="1"/>
</dbReference>
<evidence type="ECO:0000256" key="2">
    <source>
        <dbReference type="ARBA" id="ARBA00022448"/>
    </source>
</evidence>
<accession>A0A9N9ZMX2</accession>
<dbReference type="Pfam" id="PF07690">
    <property type="entry name" value="MFS_1"/>
    <property type="match status" value="1"/>
</dbReference>
<keyword evidence="5 7" id="KW-0472">Membrane</keyword>
<gene>
    <name evidence="8" type="ORF">CSOL1703_00008466</name>
</gene>
<evidence type="ECO:0000256" key="1">
    <source>
        <dbReference type="ARBA" id="ARBA00004141"/>
    </source>
</evidence>
<feature type="region of interest" description="Disordered" evidence="6">
    <location>
        <begin position="1"/>
        <end position="24"/>
    </location>
</feature>
<comment type="subcellular location">
    <subcellularLocation>
        <location evidence="1">Membrane</location>
        <topology evidence="1">Multi-pass membrane protein</topology>
    </subcellularLocation>
</comment>
<keyword evidence="3 7" id="KW-0812">Transmembrane</keyword>
<evidence type="ECO:0000313" key="8">
    <source>
        <dbReference type="EMBL" id="CAH0057989.1"/>
    </source>
</evidence>
<keyword evidence="9" id="KW-1185">Reference proteome</keyword>
<evidence type="ECO:0000256" key="5">
    <source>
        <dbReference type="ARBA" id="ARBA00023136"/>
    </source>
</evidence>
<dbReference type="PANTHER" id="PTHR43791">
    <property type="entry name" value="PERMEASE-RELATED"/>
    <property type="match status" value="1"/>
</dbReference>
<evidence type="ECO:0000256" key="6">
    <source>
        <dbReference type="SAM" id="MobiDB-lite"/>
    </source>
</evidence>
<name>A0A9N9ZMX2_9HYPO</name>
<dbReference type="InterPro" id="IPR036259">
    <property type="entry name" value="MFS_trans_sf"/>
</dbReference>
<feature type="transmembrane region" description="Helical" evidence="7">
    <location>
        <begin position="391"/>
        <end position="414"/>
    </location>
</feature>
<feature type="transmembrane region" description="Helical" evidence="7">
    <location>
        <begin position="426"/>
        <end position="447"/>
    </location>
</feature>
<evidence type="ECO:0000256" key="3">
    <source>
        <dbReference type="ARBA" id="ARBA00022692"/>
    </source>
</evidence>
<dbReference type="OrthoDB" id="6730379at2759"/>
<feature type="compositionally biased region" description="Basic and acidic residues" evidence="6">
    <location>
        <begin position="1"/>
        <end position="19"/>
    </location>
</feature>
<feature type="transmembrane region" description="Helical" evidence="7">
    <location>
        <begin position="142"/>
        <end position="159"/>
    </location>
</feature>
<evidence type="ECO:0008006" key="10">
    <source>
        <dbReference type="Google" id="ProtNLM"/>
    </source>
</evidence>
<dbReference type="Gene3D" id="1.20.1250.20">
    <property type="entry name" value="MFS general substrate transporter like domains"/>
    <property type="match status" value="1"/>
</dbReference>
<sequence length="520" mass="58767">MDSEKEMSGKGHEESRLDTKPAMISTSDAIAADDIKFGEISDDAKRMAHLLEGEEMSPEEKEADRKLLRKIDLHLLPLLMFTYGVQYSDKISLSSSVAFDLIEDTHLVGNDFAWLSTGFYLAFLAFEFPFGFIMQRFPLEKVLGFTVMGWGVCVLSLAACHNFTELMVVRAILGALEAPISPGFLIIITAWYKREEQVVRSLAFFSMNSFFSLFILMCNYGVGLAAVGSSIASWKAINCKYKSTFGSQIYGAQPLLTHITVFLGALSFTWGVVLTWGLCVPKKARWLTQEEKARVQARLVQNKTGESAERVKIQWYQVWECFVDPQIWFIALTTVLKTCASGGFSTFSTLILKSFGLNTVQTIAYQLPWYATQMLGVIIVGYIVNKYKQKIGFWITGFYTSSSFLIWSTTGLNVAGRTKKSTAQAIVFIAFCAGFCIGPQMFYSASAPQYLPGLYFCCACFVVCEIILGIWMVWVRLENKRRDKKALEMGWSEEYQRVHGCIMGLQDKTDRENPHFRYRY</sequence>
<feature type="transmembrane region" description="Helical" evidence="7">
    <location>
        <begin position="171"/>
        <end position="192"/>
    </location>
</feature>
<organism evidence="8 9">
    <name type="scientific">Clonostachys solani</name>
    <dbReference type="NCBI Taxonomy" id="160281"/>
    <lineage>
        <taxon>Eukaryota</taxon>
        <taxon>Fungi</taxon>
        <taxon>Dikarya</taxon>
        <taxon>Ascomycota</taxon>
        <taxon>Pezizomycotina</taxon>
        <taxon>Sordariomycetes</taxon>
        <taxon>Hypocreomycetidae</taxon>
        <taxon>Hypocreales</taxon>
        <taxon>Bionectriaceae</taxon>
        <taxon>Clonostachys</taxon>
    </lineage>
</organism>
<proteinExistence type="predicted"/>
<dbReference type="GO" id="GO:0022857">
    <property type="term" value="F:transmembrane transporter activity"/>
    <property type="evidence" value="ECO:0007669"/>
    <property type="project" value="InterPro"/>
</dbReference>
<protein>
    <recommendedName>
        <fullName evidence="10">Allantoate permease</fullName>
    </recommendedName>
</protein>
<evidence type="ECO:0000256" key="4">
    <source>
        <dbReference type="ARBA" id="ARBA00022989"/>
    </source>
</evidence>
<reference evidence="8" key="1">
    <citation type="submission" date="2021-10" db="EMBL/GenBank/DDBJ databases">
        <authorList>
            <person name="Piombo E."/>
        </authorList>
    </citation>
    <scope>NUCLEOTIDE SEQUENCE</scope>
</reference>
<feature type="transmembrane region" description="Helical" evidence="7">
    <location>
        <begin position="112"/>
        <end position="130"/>
    </location>
</feature>
<feature type="transmembrane region" description="Helical" evidence="7">
    <location>
        <begin position="367"/>
        <end position="385"/>
    </location>
</feature>
<dbReference type="InterPro" id="IPR011701">
    <property type="entry name" value="MFS"/>
</dbReference>
<dbReference type="Proteomes" id="UP000775872">
    <property type="component" value="Unassembled WGS sequence"/>
</dbReference>
<comment type="caution">
    <text evidence="8">The sequence shown here is derived from an EMBL/GenBank/DDBJ whole genome shotgun (WGS) entry which is preliminary data.</text>
</comment>
<dbReference type="AlphaFoldDB" id="A0A9N9ZMX2"/>
<feature type="transmembrane region" description="Helical" evidence="7">
    <location>
        <begin position="213"/>
        <end position="235"/>
    </location>
</feature>
<evidence type="ECO:0000256" key="7">
    <source>
        <dbReference type="SAM" id="Phobius"/>
    </source>
</evidence>
<dbReference type="EMBL" id="CABFOC020000082">
    <property type="protein sequence ID" value="CAH0057989.1"/>
    <property type="molecule type" value="Genomic_DNA"/>
</dbReference>
<keyword evidence="4 7" id="KW-1133">Transmembrane helix</keyword>
<feature type="transmembrane region" description="Helical" evidence="7">
    <location>
        <begin position="255"/>
        <end position="279"/>
    </location>
</feature>
<dbReference type="GO" id="GO:0016020">
    <property type="term" value="C:membrane"/>
    <property type="evidence" value="ECO:0007669"/>
    <property type="project" value="UniProtKB-SubCell"/>
</dbReference>
<dbReference type="PANTHER" id="PTHR43791:SF36">
    <property type="entry name" value="TRANSPORTER, PUTATIVE (AFU_ORTHOLOGUE AFUA_6G08340)-RELATED"/>
    <property type="match status" value="1"/>
</dbReference>
<keyword evidence="2" id="KW-0813">Transport</keyword>
<evidence type="ECO:0000313" key="9">
    <source>
        <dbReference type="Proteomes" id="UP000775872"/>
    </source>
</evidence>